<reference evidence="2 3" key="2">
    <citation type="submission" date="2018-11" db="EMBL/GenBank/DDBJ databases">
        <authorList>
            <consortium name="Pathogen Informatics"/>
        </authorList>
    </citation>
    <scope>NUCLEOTIDE SEQUENCE [LARGE SCALE GENOMIC DNA]</scope>
</reference>
<sequence>MRTMCMFVTCLSCVVAQSLTESTPLTGYDLKIMLYSMPKSYTELCPVEKYVLYQCSRRYIERHTAETRRHSIQILEMNYM</sequence>
<evidence type="ECO:0000313" key="3">
    <source>
        <dbReference type="Proteomes" id="UP000270296"/>
    </source>
</evidence>
<proteinExistence type="predicted"/>
<evidence type="ECO:0000313" key="2">
    <source>
        <dbReference type="EMBL" id="VDO82011.1"/>
    </source>
</evidence>
<keyword evidence="1" id="KW-0732">Signal</keyword>
<protein>
    <submittedName>
        <fullName evidence="4">Secreted protein</fullName>
    </submittedName>
</protein>
<dbReference type="WBParaSite" id="SBAD_0000031401-mRNA-1">
    <property type="protein sequence ID" value="SBAD_0000031401-mRNA-1"/>
    <property type="gene ID" value="SBAD_0000031401"/>
</dbReference>
<gene>
    <name evidence="2" type="ORF">SBAD_LOCUS297</name>
</gene>
<accession>A0A183I9K3</accession>
<dbReference type="AlphaFoldDB" id="A0A183I9K3"/>
<reference evidence="4" key="1">
    <citation type="submission" date="2016-06" db="UniProtKB">
        <authorList>
            <consortium name="WormBaseParasite"/>
        </authorList>
    </citation>
    <scope>IDENTIFICATION</scope>
</reference>
<name>A0A183I9K3_9BILA</name>
<dbReference type="Proteomes" id="UP000270296">
    <property type="component" value="Unassembled WGS sequence"/>
</dbReference>
<keyword evidence="3" id="KW-1185">Reference proteome</keyword>
<organism evidence="4">
    <name type="scientific">Soboliphyme baturini</name>
    <dbReference type="NCBI Taxonomy" id="241478"/>
    <lineage>
        <taxon>Eukaryota</taxon>
        <taxon>Metazoa</taxon>
        <taxon>Ecdysozoa</taxon>
        <taxon>Nematoda</taxon>
        <taxon>Enoplea</taxon>
        <taxon>Dorylaimia</taxon>
        <taxon>Dioctophymatida</taxon>
        <taxon>Dioctophymatoidea</taxon>
        <taxon>Soboliphymatidae</taxon>
        <taxon>Soboliphyme</taxon>
    </lineage>
</organism>
<dbReference type="EMBL" id="UZAM01000611">
    <property type="protein sequence ID" value="VDO82011.1"/>
    <property type="molecule type" value="Genomic_DNA"/>
</dbReference>
<feature type="chain" id="PRO_5043139852" evidence="1">
    <location>
        <begin position="17"/>
        <end position="80"/>
    </location>
</feature>
<feature type="signal peptide" evidence="1">
    <location>
        <begin position="1"/>
        <end position="16"/>
    </location>
</feature>
<evidence type="ECO:0000256" key="1">
    <source>
        <dbReference type="SAM" id="SignalP"/>
    </source>
</evidence>
<evidence type="ECO:0000313" key="4">
    <source>
        <dbReference type="WBParaSite" id="SBAD_0000031401-mRNA-1"/>
    </source>
</evidence>